<dbReference type="NCBIfam" id="NF004086">
    <property type="entry name" value="PRK05588.1"/>
    <property type="match status" value="1"/>
</dbReference>
<evidence type="ECO:0000256" key="4">
    <source>
        <dbReference type="ARBA" id="ARBA00022605"/>
    </source>
</evidence>
<evidence type="ECO:0000259" key="9">
    <source>
        <dbReference type="Pfam" id="PF02811"/>
    </source>
</evidence>
<dbReference type="Pfam" id="PF02811">
    <property type="entry name" value="PHP"/>
    <property type="match status" value="1"/>
</dbReference>
<evidence type="ECO:0000256" key="1">
    <source>
        <dbReference type="ARBA" id="ARBA00004970"/>
    </source>
</evidence>
<dbReference type="Proteomes" id="UP001243623">
    <property type="component" value="Chromosome"/>
</dbReference>
<comment type="similarity">
    <text evidence="2 8">Belongs to the PHP hydrolase family. HisK subfamily.</text>
</comment>
<evidence type="ECO:0000256" key="2">
    <source>
        <dbReference type="ARBA" id="ARBA00009152"/>
    </source>
</evidence>
<dbReference type="RefSeq" id="WP_147669631.1">
    <property type="nucleotide sequence ID" value="NZ_CP120678.1"/>
</dbReference>
<dbReference type="PANTHER" id="PTHR21039:SF0">
    <property type="entry name" value="HISTIDINOL-PHOSPHATASE"/>
    <property type="match status" value="1"/>
</dbReference>
<dbReference type="SUPFAM" id="SSF89550">
    <property type="entry name" value="PHP domain-like"/>
    <property type="match status" value="1"/>
</dbReference>
<evidence type="ECO:0000313" key="11">
    <source>
        <dbReference type="Proteomes" id="UP001243623"/>
    </source>
</evidence>
<dbReference type="GO" id="GO:0005737">
    <property type="term" value="C:cytoplasm"/>
    <property type="evidence" value="ECO:0007669"/>
    <property type="project" value="TreeGrafter"/>
</dbReference>
<dbReference type="EC" id="3.1.3.15" evidence="3 8"/>
<accession>A0A9Y2ES57</accession>
<keyword evidence="11" id="KW-1185">Reference proteome</keyword>
<evidence type="ECO:0000256" key="8">
    <source>
        <dbReference type="RuleBase" id="RU366003"/>
    </source>
</evidence>
<feature type="domain" description="PHP" evidence="9">
    <location>
        <begin position="4"/>
        <end position="187"/>
    </location>
</feature>
<evidence type="ECO:0000256" key="3">
    <source>
        <dbReference type="ARBA" id="ARBA00013085"/>
    </source>
</evidence>
<dbReference type="InterPro" id="IPR004013">
    <property type="entry name" value="PHP_dom"/>
</dbReference>
<keyword evidence="6 8" id="KW-0368">Histidine biosynthesis</keyword>
<keyword evidence="4 8" id="KW-0028">Amino-acid biosynthesis</keyword>
<dbReference type="KEGG" id="sgbi:P3F81_11550"/>
<sequence>MIFDSHLHTDFSADSTMLFEEAKREADKQKIGIITTEHLDYNYPDLADFTFDFDEYFKKYKKYRGNDVKLGIEIGMRPECLDALKKVIIQYPFDYVIGSIHMVGNIDIYYDIFYQGREKAKVYNEYFNAMLKCLEMYDFIDSLGHIDYIARYGKYVDPEIHYHEFKEQIDLILQIAADKGLAMEINTRRFGDKKVIDALMPIYKQFKASGGEFVTFGSDAHTPQAVGNYFTTANSFAKECGLQPVYFSSRKPIIMAE</sequence>
<dbReference type="Gene3D" id="3.20.20.140">
    <property type="entry name" value="Metal-dependent hydrolases"/>
    <property type="match status" value="1"/>
</dbReference>
<name>A0A9Y2ES57_9FIRM</name>
<dbReference type="NCBIfam" id="TIGR01856">
    <property type="entry name" value="hisJ_fam"/>
    <property type="match status" value="1"/>
</dbReference>
<evidence type="ECO:0000256" key="7">
    <source>
        <dbReference type="ARBA" id="ARBA00049158"/>
    </source>
</evidence>
<dbReference type="GO" id="GO:0000105">
    <property type="term" value="P:L-histidine biosynthetic process"/>
    <property type="evidence" value="ECO:0007669"/>
    <property type="project" value="UniProtKB-UniRule"/>
</dbReference>
<dbReference type="EMBL" id="CP120678">
    <property type="protein sequence ID" value="WIW70503.1"/>
    <property type="molecule type" value="Genomic_DNA"/>
</dbReference>
<dbReference type="PANTHER" id="PTHR21039">
    <property type="entry name" value="HISTIDINOL PHOSPHATASE-RELATED"/>
    <property type="match status" value="1"/>
</dbReference>
<dbReference type="InterPro" id="IPR016195">
    <property type="entry name" value="Pol/histidinol_Pase-like"/>
</dbReference>
<evidence type="ECO:0000256" key="6">
    <source>
        <dbReference type="ARBA" id="ARBA00023102"/>
    </source>
</evidence>
<gene>
    <name evidence="10" type="ORF">P3F81_11550</name>
</gene>
<dbReference type="InterPro" id="IPR010140">
    <property type="entry name" value="Histidinol_P_phosphatase_HisJ"/>
</dbReference>
<reference evidence="10" key="1">
    <citation type="submission" date="2023-03" db="EMBL/GenBank/DDBJ databases">
        <title>Selenobaculum gbiensis gen. nov. sp. nov., a new bacterium isolated from the gut microbiota of IBD patient.</title>
        <authorList>
            <person name="Yeo S."/>
            <person name="Park H."/>
            <person name="Huh C.S."/>
        </authorList>
    </citation>
    <scope>NUCLEOTIDE SEQUENCE</scope>
    <source>
        <strain evidence="10">ICN-92133</strain>
    </source>
</reference>
<dbReference type="GO" id="GO:0004401">
    <property type="term" value="F:histidinol-phosphatase activity"/>
    <property type="evidence" value="ECO:0007669"/>
    <property type="project" value="UniProtKB-UniRule"/>
</dbReference>
<organism evidence="10 11">
    <name type="scientific">Selenobaculum gibii</name>
    <dbReference type="NCBI Taxonomy" id="3054208"/>
    <lineage>
        <taxon>Bacteria</taxon>
        <taxon>Bacillati</taxon>
        <taxon>Bacillota</taxon>
        <taxon>Negativicutes</taxon>
        <taxon>Selenomonadales</taxon>
        <taxon>Selenomonadaceae</taxon>
        <taxon>Selenobaculum</taxon>
    </lineage>
</organism>
<protein>
    <recommendedName>
        <fullName evidence="3 8">Histidinol-phosphatase</fullName>
        <shortName evidence="8">HolPase</shortName>
        <ecNumber evidence="3 8">3.1.3.15</ecNumber>
    </recommendedName>
</protein>
<comment type="pathway">
    <text evidence="1 8">Amino-acid biosynthesis; L-histidine biosynthesis; L-histidine from 5-phospho-alpha-D-ribose 1-diphosphate: step 8/9.</text>
</comment>
<evidence type="ECO:0000313" key="10">
    <source>
        <dbReference type="EMBL" id="WIW70503.1"/>
    </source>
</evidence>
<comment type="catalytic activity">
    <reaction evidence="7 8">
        <text>L-histidinol phosphate + H2O = L-histidinol + phosphate</text>
        <dbReference type="Rhea" id="RHEA:14465"/>
        <dbReference type="ChEBI" id="CHEBI:15377"/>
        <dbReference type="ChEBI" id="CHEBI:43474"/>
        <dbReference type="ChEBI" id="CHEBI:57699"/>
        <dbReference type="ChEBI" id="CHEBI:57980"/>
        <dbReference type="EC" id="3.1.3.15"/>
    </reaction>
</comment>
<keyword evidence="5 8" id="KW-0378">Hydrolase</keyword>
<dbReference type="AlphaFoldDB" id="A0A9Y2ES57"/>
<evidence type="ECO:0000256" key="5">
    <source>
        <dbReference type="ARBA" id="ARBA00022801"/>
    </source>
</evidence>
<proteinExistence type="inferred from homology"/>